<proteinExistence type="predicted"/>
<reference evidence="1 2" key="1">
    <citation type="submission" date="2019-07" db="EMBL/GenBank/DDBJ databases">
        <title>Genomic Encyclopedia of Type Strains, Phase IV (KMG-IV): sequencing the most valuable type-strain genomes for metagenomic binning, comparative biology and taxonomic classification.</title>
        <authorList>
            <person name="Goeker M."/>
        </authorList>
    </citation>
    <scope>NUCLEOTIDE SEQUENCE [LARGE SCALE GENOMIC DNA]</scope>
    <source>
        <strain evidence="1 2">SS015</strain>
    </source>
</reference>
<name>A0A5D3WLG8_9BACT</name>
<gene>
    <name evidence="1" type="ORF">EDC39_10498</name>
</gene>
<dbReference type="AlphaFoldDB" id="A0A5D3WLG8"/>
<evidence type="ECO:0000313" key="1">
    <source>
        <dbReference type="EMBL" id="TYO98974.1"/>
    </source>
</evidence>
<protein>
    <submittedName>
        <fullName evidence="1">Uncharacterized protein</fullName>
    </submittedName>
</protein>
<accession>A0A5D3WLG8</accession>
<evidence type="ECO:0000313" key="2">
    <source>
        <dbReference type="Proteomes" id="UP000324159"/>
    </source>
</evidence>
<dbReference type="EMBL" id="VNIB01000004">
    <property type="protein sequence ID" value="TYO98974.1"/>
    <property type="molecule type" value="Genomic_DNA"/>
</dbReference>
<keyword evidence="2" id="KW-1185">Reference proteome</keyword>
<sequence>MRNRMSEQQNFQDYLKGALAGTFIGRGSRPLDQGDPFTDSRWAPVLELNVPLQLPVKGTVDLCVRLRNIGGKSGQGMLLLRGEDVRSGMTYEFEAPVRSDLGEKGCLFVFSWKAPASATRIEWSATVQMEGRMGISIPACCAATIVTASTSESTNRQV</sequence>
<dbReference type="RefSeq" id="WP_148895439.1">
    <property type="nucleotide sequence ID" value="NZ_VNIB01000004.1"/>
</dbReference>
<dbReference type="Proteomes" id="UP000324159">
    <property type="component" value="Unassembled WGS sequence"/>
</dbReference>
<organism evidence="1 2">
    <name type="scientific">Geothermobacter ehrlichii</name>
    <dbReference type="NCBI Taxonomy" id="213224"/>
    <lineage>
        <taxon>Bacteria</taxon>
        <taxon>Pseudomonadati</taxon>
        <taxon>Thermodesulfobacteriota</taxon>
        <taxon>Desulfuromonadia</taxon>
        <taxon>Desulfuromonadales</taxon>
        <taxon>Geothermobacteraceae</taxon>
        <taxon>Geothermobacter</taxon>
    </lineage>
</organism>
<dbReference type="OrthoDB" id="5714489at2"/>
<comment type="caution">
    <text evidence="1">The sequence shown here is derived from an EMBL/GenBank/DDBJ whole genome shotgun (WGS) entry which is preliminary data.</text>
</comment>